<keyword evidence="4 8" id="KW-0547">Nucleotide-binding</keyword>
<dbReference type="InterPro" id="IPR006073">
    <property type="entry name" value="GTP-bd"/>
</dbReference>
<dbReference type="InterPro" id="IPR027417">
    <property type="entry name" value="P-loop_NTPase"/>
</dbReference>
<dbReference type="PANTHER" id="PTHR11702:SF31">
    <property type="entry name" value="MITOCHONDRIAL RIBOSOME-ASSOCIATED GTPASE 2"/>
    <property type="match status" value="1"/>
</dbReference>
<feature type="binding site" evidence="8">
    <location>
        <position position="192"/>
    </location>
    <ligand>
        <name>Mg(2+)</name>
        <dbReference type="ChEBI" id="CHEBI:18420"/>
    </ligand>
</feature>
<gene>
    <name evidence="8" type="primary">obg</name>
    <name evidence="12" type="ORF">GCM10007047_07060</name>
</gene>
<comment type="subunit">
    <text evidence="8">Monomer.</text>
</comment>
<keyword evidence="7 8" id="KW-0342">GTP-binding</keyword>
<dbReference type="EMBL" id="BMXG01000003">
    <property type="protein sequence ID" value="GHB94016.1"/>
    <property type="molecule type" value="Genomic_DNA"/>
</dbReference>
<dbReference type="SUPFAM" id="SSF52540">
    <property type="entry name" value="P-loop containing nucleoside triphosphate hydrolases"/>
    <property type="match status" value="1"/>
</dbReference>
<dbReference type="GO" id="GO:0043022">
    <property type="term" value="F:ribosome binding"/>
    <property type="evidence" value="ECO:0007669"/>
    <property type="project" value="UniProtKB-ARBA"/>
</dbReference>
<dbReference type="Gene3D" id="3.40.50.300">
    <property type="entry name" value="P-loop containing nucleotide triphosphate hydrolases"/>
    <property type="match status" value="1"/>
</dbReference>
<feature type="domain" description="OBG-type G" evidence="10">
    <location>
        <begin position="159"/>
        <end position="330"/>
    </location>
</feature>
<protein>
    <recommendedName>
        <fullName evidence="8">GTPase Obg</fullName>
        <ecNumber evidence="8">3.6.5.-</ecNumber>
    </recommendedName>
    <alternativeName>
        <fullName evidence="8">GTP-binding protein Obg</fullName>
    </alternativeName>
</protein>
<comment type="similarity">
    <text evidence="1 8">Belongs to the TRAFAC class OBG-HflX-like GTPase superfamily. OBG GTPase family.</text>
</comment>
<evidence type="ECO:0000259" key="11">
    <source>
        <dbReference type="PROSITE" id="PS51883"/>
    </source>
</evidence>
<dbReference type="InterPro" id="IPR031167">
    <property type="entry name" value="G_OBG"/>
</dbReference>
<feature type="region of interest" description="Disordered" evidence="9">
    <location>
        <begin position="64"/>
        <end position="85"/>
    </location>
</feature>
<feature type="compositionally biased region" description="Gly residues" evidence="9">
    <location>
        <begin position="32"/>
        <end position="42"/>
    </location>
</feature>
<evidence type="ECO:0000256" key="5">
    <source>
        <dbReference type="ARBA" id="ARBA00022801"/>
    </source>
</evidence>
<feature type="binding site" evidence="8">
    <location>
        <begin position="190"/>
        <end position="194"/>
    </location>
    <ligand>
        <name>GTP</name>
        <dbReference type="ChEBI" id="CHEBI:37565"/>
    </ligand>
</feature>
<dbReference type="GO" id="GO:0005525">
    <property type="term" value="F:GTP binding"/>
    <property type="evidence" value="ECO:0007669"/>
    <property type="project" value="UniProtKB-UniRule"/>
</dbReference>
<evidence type="ECO:0000256" key="7">
    <source>
        <dbReference type="ARBA" id="ARBA00023134"/>
    </source>
</evidence>
<name>A0A8J3DA68_9BACT</name>
<keyword evidence="3 8" id="KW-0479">Metal-binding</keyword>
<evidence type="ECO:0000256" key="1">
    <source>
        <dbReference type="ARBA" id="ARBA00007699"/>
    </source>
</evidence>
<feature type="binding site" evidence="8">
    <location>
        <begin position="213"/>
        <end position="216"/>
    </location>
    <ligand>
        <name>GTP</name>
        <dbReference type="ChEBI" id="CHEBI:37565"/>
    </ligand>
</feature>
<dbReference type="FunFam" id="2.70.210.12:FF:000001">
    <property type="entry name" value="GTPase Obg"/>
    <property type="match status" value="1"/>
</dbReference>
<dbReference type="GO" id="GO:0005737">
    <property type="term" value="C:cytoplasm"/>
    <property type="evidence" value="ECO:0007669"/>
    <property type="project" value="UniProtKB-SubCell"/>
</dbReference>
<dbReference type="SUPFAM" id="SSF82051">
    <property type="entry name" value="Obg GTP-binding protein N-terminal domain"/>
    <property type="match status" value="1"/>
</dbReference>
<feature type="binding site" evidence="8">
    <location>
        <begin position="311"/>
        <end position="313"/>
    </location>
    <ligand>
        <name>GTP</name>
        <dbReference type="ChEBI" id="CHEBI:37565"/>
    </ligand>
</feature>
<keyword evidence="6 8" id="KW-0460">Magnesium</keyword>
<dbReference type="InterPro" id="IPR036726">
    <property type="entry name" value="GTP1_OBG_dom_sf"/>
</dbReference>
<feature type="domain" description="Obg" evidence="11">
    <location>
        <begin position="1"/>
        <end position="158"/>
    </location>
</feature>
<dbReference type="NCBIfam" id="NF008956">
    <property type="entry name" value="PRK12299.1"/>
    <property type="match status" value="1"/>
</dbReference>
<dbReference type="PRINTS" id="PR00326">
    <property type="entry name" value="GTP1OBG"/>
</dbReference>
<dbReference type="GO" id="GO:0042254">
    <property type="term" value="P:ribosome biogenesis"/>
    <property type="evidence" value="ECO:0007669"/>
    <property type="project" value="UniProtKB-UniRule"/>
</dbReference>
<feature type="binding site" evidence="8">
    <location>
        <position position="172"/>
    </location>
    <ligand>
        <name>Mg(2+)</name>
        <dbReference type="ChEBI" id="CHEBI:18420"/>
    </ligand>
</feature>
<comment type="cofactor">
    <cofactor evidence="8">
        <name>Mg(2+)</name>
        <dbReference type="ChEBI" id="CHEBI:18420"/>
    </cofactor>
</comment>
<evidence type="ECO:0000313" key="13">
    <source>
        <dbReference type="Proteomes" id="UP000642829"/>
    </source>
</evidence>
<dbReference type="EC" id="3.6.5.-" evidence="8"/>
<keyword evidence="13" id="KW-1185">Reference proteome</keyword>
<feature type="binding site" evidence="8">
    <location>
        <begin position="283"/>
        <end position="286"/>
    </location>
    <ligand>
        <name>GTP</name>
        <dbReference type="ChEBI" id="CHEBI:37565"/>
    </ligand>
</feature>
<feature type="compositionally biased region" description="Basic and acidic residues" evidence="9">
    <location>
        <begin position="73"/>
        <end position="85"/>
    </location>
</feature>
<evidence type="ECO:0000256" key="4">
    <source>
        <dbReference type="ARBA" id="ARBA00022741"/>
    </source>
</evidence>
<sequence length="335" mass="36569">MFVDEVKVKLKAGDGGNGCLSFRREKYEPRGGPNGGNGGRGGDVVLVGDENTTDLVDYKFMPHATAQNGEPGRGADQHGASGDDKRLRLPLGVQVYDTISGQMVCELLEHGQEIILLNGGRGGLGNQVFKSSVNQAPRKITPGKPGEEGEYRLELKTIADCGLVGFPNAGKSSIMGLMTKNHPKIGHYAFTTLQPSVGVLEFPETYERLTIADIPGLIEGAHENKGLGHRFLRHIERCRMLLFMIDMAGEENRDPLEDYAMLCNELELYQEDLKDRARIIIANKIDEQPAAGDNLKRFRAAHPDLKVIPISCLSEEGVSELRDALYNAIISSAAE</sequence>
<keyword evidence="2 8" id="KW-0963">Cytoplasm</keyword>
<comment type="function">
    <text evidence="8">An essential GTPase which binds GTP, GDP and possibly (p)ppGpp with moderate affinity, with high nucleotide exchange rates and a fairly low GTP hydrolysis rate. Plays a role in control of the cell cycle, stress response, ribosome biogenesis and in those bacteria that undergo differentiation, in morphogenesis control.</text>
</comment>
<dbReference type="PROSITE" id="PS51710">
    <property type="entry name" value="G_OBG"/>
    <property type="match status" value="1"/>
</dbReference>
<organism evidence="12 13">
    <name type="scientific">Cerasicoccus arenae</name>
    <dbReference type="NCBI Taxonomy" id="424488"/>
    <lineage>
        <taxon>Bacteria</taxon>
        <taxon>Pseudomonadati</taxon>
        <taxon>Verrucomicrobiota</taxon>
        <taxon>Opitutia</taxon>
        <taxon>Puniceicoccales</taxon>
        <taxon>Cerasicoccaceae</taxon>
        <taxon>Cerasicoccus</taxon>
    </lineage>
</organism>
<evidence type="ECO:0000313" key="12">
    <source>
        <dbReference type="EMBL" id="GHB94016.1"/>
    </source>
</evidence>
<dbReference type="Gene3D" id="2.70.210.12">
    <property type="entry name" value="GTP1/OBG domain"/>
    <property type="match status" value="1"/>
</dbReference>
<evidence type="ECO:0000256" key="8">
    <source>
        <dbReference type="HAMAP-Rule" id="MF_01454"/>
    </source>
</evidence>
<dbReference type="RefSeq" id="WP_189511910.1">
    <property type="nucleotide sequence ID" value="NZ_BMXG01000003.1"/>
</dbReference>
<feature type="region of interest" description="Disordered" evidence="9">
    <location>
        <begin position="23"/>
        <end position="43"/>
    </location>
</feature>
<dbReference type="InterPro" id="IPR006169">
    <property type="entry name" value="GTP1_OBG_dom"/>
</dbReference>
<dbReference type="GO" id="GO:0003924">
    <property type="term" value="F:GTPase activity"/>
    <property type="evidence" value="ECO:0007669"/>
    <property type="project" value="UniProtKB-UniRule"/>
</dbReference>
<dbReference type="AlphaFoldDB" id="A0A8J3DA68"/>
<dbReference type="Pfam" id="PF01926">
    <property type="entry name" value="MMR_HSR1"/>
    <property type="match status" value="1"/>
</dbReference>
<dbReference type="Proteomes" id="UP000642829">
    <property type="component" value="Unassembled WGS sequence"/>
</dbReference>
<dbReference type="PANTHER" id="PTHR11702">
    <property type="entry name" value="DEVELOPMENTALLY REGULATED GTP-BINDING PROTEIN-RELATED"/>
    <property type="match status" value="1"/>
</dbReference>
<evidence type="ECO:0000256" key="9">
    <source>
        <dbReference type="SAM" id="MobiDB-lite"/>
    </source>
</evidence>
<evidence type="ECO:0000256" key="2">
    <source>
        <dbReference type="ARBA" id="ARBA00022490"/>
    </source>
</evidence>
<comment type="subcellular location">
    <subcellularLocation>
        <location evidence="8">Cytoplasm</location>
    </subcellularLocation>
</comment>
<dbReference type="InterPro" id="IPR014100">
    <property type="entry name" value="GTP-bd_Obg/CgtA"/>
</dbReference>
<evidence type="ECO:0000256" key="6">
    <source>
        <dbReference type="ARBA" id="ARBA00022842"/>
    </source>
</evidence>
<reference evidence="12" key="1">
    <citation type="journal article" date="2014" name="Int. J. Syst. Evol. Microbiol.">
        <title>Complete genome sequence of Corynebacterium casei LMG S-19264T (=DSM 44701T), isolated from a smear-ripened cheese.</title>
        <authorList>
            <consortium name="US DOE Joint Genome Institute (JGI-PGF)"/>
            <person name="Walter F."/>
            <person name="Albersmeier A."/>
            <person name="Kalinowski J."/>
            <person name="Ruckert C."/>
        </authorList>
    </citation>
    <scope>NUCLEOTIDE SEQUENCE</scope>
    <source>
        <strain evidence="12">KCTC 12870</strain>
    </source>
</reference>
<comment type="caution">
    <text evidence="12">The sequence shown here is derived from an EMBL/GenBank/DDBJ whole genome shotgun (WGS) entry which is preliminary data.</text>
</comment>
<proteinExistence type="inferred from homology"/>
<evidence type="ECO:0000259" key="10">
    <source>
        <dbReference type="PROSITE" id="PS51710"/>
    </source>
</evidence>
<dbReference type="Pfam" id="PF01018">
    <property type="entry name" value="GTP1_OBG"/>
    <property type="match status" value="1"/>
</dbReference>
<dbReference type="InterPro" id="IPR045086">
    <property type="entry name" value="OBG_GTPase"/>
</dbReference>
<accession>A0A8J3DA68</accession>
<dbReference type="HAMAP" id="MF_01454">
    <property type="entry name" value="GTPase_Obg"/>
    <property type="match status" value="1"/>
</dbReference>
<reference evidence="12" key="2">
    <citation type="submission" date="2020-09" db="EMBL/GenBank/DDBJ databases">
        <authorList>
            <person name="Sun Q."/>
            <person name="Kim S."/>
        </authorList>
    </citation>
    <scope>NUCLEOTIDE SEQUENCE</scope>
    <source>
        <strain evidence="12">KCTC 12870</strain>
    </source>
</reference>
<dbReference type="PIRSF" id="PIRSF002401">
    <property type="entry name" value="GTP_bd_Obg/CgtA"/>
    <property type="match status" value="1"/>
</dbReference>
<feature type="binding site" evidence="8">
    <location>
        <begin position="165"/>
        <end position="172"/>
    </location>
    <ligand>
        <name>GTP</name>
        <dbReference type="ChEBI" id="CHEBI:37565"/>
    </ligand>
</feature>
<evidence type="ECO:0000256" key="3">
    <source>
        <dbReference type="ARBA" id="ARBA00022723"/>
    </source>
</evidence>
<dbReference type="PROSITE" id="PS51883">
    <property type="entry name" value="OBG"/>
    <property type="match status" value="1"/>
</dbReference>
<keyword evidence="5 8" id="KW-0378">Hydrolase</keyword>
<dbReference type="GO" id="GO:0000287">
    <property type="term" value="F:magnesium ion binding"/>
    <property type="evidence" value="ECO:0007669"/>
    <property type="project" value="InterPro"/>
</dbReference>
<dbReference type="NCBIfam" id="TIGR02729">
    <property type="entry name" value="Obg_CgtA"/>
    <property type="match status" value="1"/>
</dbReference>
<dbReference type="NCBIfam" id="NF008955">
    <property type="entry name" value="PRK12297.1"/>
    <property type="match status" value="1"/>
</dbReference>
<dbReference type="CDD" id="cd01898">
    <property type="entry name" value="Obg"/>
    <property type="match status" value="1"/>
</dbReference>